<dbReference type="InterPro" id="IPR036189">
    <property type="entry name" value="DCP2_BoxA_sf"/>
</dbReference>
<dbReference type="EMBL" id="CAJOBG010084804">
    <property type="protein sequence ID" value="CAF4644688.1"/>
    <property type="molecule type" value="Genomic_DNA"/>
</dbReference>
<name>A0A821F3J6_9BILA</name>
<dbReference type="SUPFAM" id="SSF140586">
    <property type="entry name" value="Dcp2 domain-like"/>
    <property type="match status" value="1"/>
</dbReference>
<dbReference type="PANTHER" id="PTHR23114">
    <property type="entry name" value="M7GPPPN-MRNA HYDROLASE"/>
    <property type="match status" value="1"/>
</dbReference>
<gene>
    <name evidence="2" type="ORF">OVN521_LOCUS46639</name>
</gene>
<dbReference type="GO" id="GO:0000290">
    <property type="term" value="P:deadenylation-dependent decapping of nuclear-transcribed mRNA"/>
    <property type="evidence" value="ECO:0007669"/>
    <property type="project" value="TreeGrafter"/>
</dbReference>
<dbReference type="AlphaFoldDB" id="A0A821F3J6"/>
<proteinExistence type="predicted"/>
<reference evidence="2" key="1">
    <citation type="submission" date="2021-02" db="EMBL/GenBank/DDBJ databases">
        <authorList>
            <person name="Nowell W R."/>
        </authorList>
    </citation>
    <scope>NUCLEOTIDE SEQUENCE</scope>
</reference>
<evidence type="ECO:0000259" key="1">
    <source>
        <dbReference type="SMART" id="SM01125"/>
    </source>
</evidence>
<evidence type="ECO:0000313" key="3">
    <source>
        <dbReference type="Proteomes" id="UP000663866"/>
    </source>
</evidence>
<organism evidence="2 3">
    <name type="scientific">Rotaria magnacalcarata</name>
    <dbReference type="NCBI Taxonomy" id="392030"/>
    <lineage>
        <taxon>Eukaryota</taxon>
        <taxon>Metazoa</taxon>
        <taxon>Spiralia</taxon>
        <taxon>Gnathifera</taxon>
        <taxon>Rotifera</taxon>
        <taxon>Eurotatoria</taxon>
        <taxon>Bdelloidea</taxon>
        <taxon>Philodinida</taxon>
        <taxon>Philodinidae</taxon>
        <taxon>Rotaria</taxon>
    </lineage>
</organism>
<dbReference type="Pfam" id="PF05026">
    <property type="entry name" value="DCP2"/>
    <property type="match status" value="1"/>
</dbReference>
<dbReference type="GO" id="GO:0030145">
    <property type="term" value="F:manganese ion binding"/>
    <property type="evidence" value="ECO:0007669"/>
    <property type="project" value="InterPro"/>
</dbReference>
<sequence length="77" mass="9329">EQREDLVRVLFAVELAHWFFIDFYCEDYNDLHVCNIKEFALQIFQHCPFLRDYVHNLDTILSRWRGYKLSVPTYGAV</sequence>
<dbReference type="InterPro" id="IPR007722">
    <property type="entry name" value="DCP2_BoxA"/>
</dbReference>
<evidence type="ECO:0000313" key="2">
    <source>
        <dbReference type="EMBL" id="CAF4644688.1"/>
    </source>
</evidence>
<dbReference type="SMART" id="SM01125">
    <property type="entry name" value="DCP2"/>
    <property type="match status" value="1"/>
</dbReference>
<accession>A0A821F3J6</accession>
<dbReference type="GO" id="GO:0000932">
    <property type="term" value="C:P-body"/>
    <property type="evidence" value="ECO:0007669"/>
    <property type="project" value="TreeGrafter"/>
</dbReference>
<dbReference type="Gene3D" id="1.10.10.1050">
    <property type="entry name" value="Dcp2, box A domain"/>
    <property type="match status" value="1"/>
</dbReference>
<dbReference type="GO" id="GO:0016787">
    <property type="term" value="F:hydrolase activity"/>
    <property type="evidence" value="ECO:0007669"/>
    <property type="project" value="InterPro"/>
</dbReference>
<protein>
    <recommendedName>
        <fullName evidence="1">mRNA decapping protein 2 Box A domain-containing protein</fullName>
    </recommendedName>
</protein>
<dbReference type="GO" id="GO:0003723">
    <property type="term" value="F:RNA binding"/>
    <property type="evidence" value="ECO:0007669"/>
    <property type="project" value="InterPro"/>
</dbReference>
<dbReference type="Proteomes" id="UP000663866">
    <property type="component" value="Unassembled WGS sequence"/>
</dbReference>
<feature type="domain" description="mRNA decapping protein 2 Box A" evidence="1">
    <location>
        <begin position="1"/>
        <end position="68"/>
    </location>
</feature>
<feature type="non-terminal residue" evidence="2">
    <location>
        <position position="1"/>
    </location>
</feature>
<keyword evidence="3" id="KW-1185">Reference proteome</keyword>
<dbReference type="PANTHER" id="PTHR23114:SF17">
    <property type="entry name" value="M7GPPPN-MRNA HYDROLASE"/>
    <property type="match status" value="1"/>
</dbReference>
<comment type="caution">
    <text evidence="2">The sequence shown here is derived from an EMBL/GenBank/DDBJ whole genome shotgun (WGS) entry which is preliminary data.</text>
</comment>
<feature type="non-terminal residue" evidence="2">
    <location>
        <position position="77"/>
    </location>
</feature>